<dbReference type="SUPFAM" id="SSF49373">
    <property type="entry name" value="Invasin/intimin cell-adhesion fragments"/>
    <property type="match status" value="1"/>
</dbReference>
<dbReference type="Pfam" id="PF18962">
    <property type="entry name" value="Por_Secre_tail"/>
    <property type="match status" value="1"/>
</dbReference>
<evidence type="ECO:0000313" key="2">
    <source>
        <dbReference type="EMBL" id="PHN05307.1"/>
    </source>
</evidence>
<proteinExistence type="predicted"/>
<dbReference type="OrthoDB" id="1266341at2"/>
<dbReference type="GO" id="GO:0004553">
    <property type="term" value="F:hydrolase activity, hydrolyzing O-glycosyl compounds"/>
    <property type="evidence" value="ECO:0007669"/>
    <property type="project" value="UniProtKB-ARBA"/>
</dbReference>
<name>A0A2D0NA00_FLAN2</name>
<dbReference type="InterPro" id="IPR055015">
    <property type="entry name" value="GCX_COOH"/>
</dbReference>
<dbReference type="SUPFAM" id="SSF49899">
    <property type="entry name" value="Concanavalin A-like lectins/glucanases"/>
    <property type="match status" value="1"/>
</dbReference>
<dbReference type="Gene3D" id="2.60.40.1080">
    <property type="match status" value="1"/>
</dbReference>
<dbReference type="NCBIfam" id="TIGR04183">
    <property type="entry name" value="Por_Secre_tail"/>
    <property type="match status" value="1"/>
</dbReference>
<reference evidence="2 3" key="1">
    <citation type="submission" date="2017-10" db="EMBL/GenBank/DDBJ databases">
        <title>The draft genome sequence of Lewinella nigricans NBRC 102662.</title>
        <authorList>
            <person name="Wang K."/>
        </authorList>
    </citation>
    <scope>NUCLEOTIDE SEQUENCE [LARGE SCALE GENOMIC DNA]</scope>
    <source>
        <strain evidence="2 3">NBRC 102662</strain>
    </source>
</reference>
<evidence type="ECO:0000313" key="3">
    <source>
        <dbReference type="Proteomes" id="UP000223913"/>
    </source>
</evidence>
<feature type="domain" description="Secretion system C-terminal sorting" evidence="1">
    <location>
        <begin position="809"/>
        <end position="875"/>
    </location>
</feature>
<dbReference type="Pfam" id="PF13385">
    <property type="entry name" value="Laminin_G_3"/>
    <property type="match status" value="1"/>
</dbReference>
<dbReference type="Gene3D" id="2.60.120.200">
    <property type="match status" value="1"/>
</dbReference>
<organism evidence="2 3">
    <name type="scientific">Flavilitoribacter nigricans (strain ATCC 23147 / DSM 23189 / NBRC 102662 / NCIMB 1420 / SS-2)</name>
    <name type="common">Lewinella nigricans</name>
    <dbReference type="NCBI Taxonomy" id="1122177"/>
    <lineage>
        <taxon>Bacteria</taxon>
        <taxon>Pseudomonadati</taxon>
        <taxon>Bacteroidota</taxon>
        <taxon>Saprospiria</taxon>
        <taxon>Saprospirales</taxon>
        <taxon>Lewinellaceae</taxon>
        <taxon>Flavilitoribacter</taxon>
    </lineage>
</organism>
<protein>
    <recommendedName>
        <fullName evidence="1">Secretion system C-terminal sorting domain-containing protein</fullName>
    </recommendedName>
</protein>
<gene>
    <name evidence="2" type="ORF">CRP01_17475</name>
</gene>
<accession>A0A2D0NA00</accession>
<dbReference type="Proteomes" id="UP000223913">
    <property type="component" value="Unassembled WGS sequence"/>
</dbReference>
<dbReference type="NCBIfam" id="NF045639">
    <property type="entry name" value="GCX_COOH"/>
    <property type="match status" value="1"/>
</dbReference>
<dbReference type="InterPro" id="IPR013320">
    <property type="entry name" value="ConA-like_dom_sf"/>
</dbReference>
<dbReference type="EMBL" id="PDUD01000022">
    <property type="protein sequence ID" value="PHN05307.1"/>
    <property type="molecule type" value="Genomic_DNA"/>
</dbReference>
<dbReference type="InterPro" id="IPR008964">
    <property type="entry name" value="Invasin/intimin_cell_adhesion"/>
</dbReference>
<dbReference type="GO" id="GO:0005975">
    <property type="term" value="P:carbohydrate metabolic process"/>
    <property type="evidence" value="ECO:0007669"/>
    <property type="project" value="UniProtKB-ARBA"/>
</dbReference>
<keyword evidence="3" id="KW-1185">Reference proteome</keyword>
<dbReference type="AlphaFoldDB" id="A0A2D0NA00"/>
<dbReference type="RefSeq" id="WP_099151358.1">
    <property type="nucleotide sequence ID" value="NZ_PDUD01000022.1"/>
</dbReference>
<evidence type="ECO:0000259" key="1">
    <source>
        <dbReference type="Pfam" id="PF18962"/>
    </source>
</evidence>
<dbReference type="InterPro" id="IPR026444">
    <property type="entry name" value="Secre_tail"/>
</dbReference>
<comment type="caution">
    <text evidence="2">The sequence shown here is derived from an EMBL/GenBank/DDBJ whole genome shotgun (WGS) entry which is preliminary data.</text>
</comment>
<sequence>MKIFYSLLFILPLTTLSGQEISADANTLLLLHFNESTTGDQGEVPLTADNITYAAGIHGEAVELSAGSTLSYASTDNIQVSEGTIEFWINPSWSAPDPTHRAFFGLGNDLLLVKDGIDNFRFILRSDDSEAYQAYNLGSWQSGEWHHLAVSWEIPGRMKTYVDGMQVIDHSSAAQDLITNVPDAIYVGSQFGFFTAEISVDELHISNVARTEREISAHYLAGLSLQSIEIHNDWYPAGPITSAELMESWWRYPIVMGDTGSGLVTLPSAGLNWSSNDEGIARVDSTGKLIGVAAGQTTVSCQLGALSASLTVTVTAPVLPPEYETIDPYLSTPDECAVTEIPVVILRYLPTADGVNLDVRHAPDFWTLNPITLDQAKQRIDAFDLRVKFNGEEGSRFRGYQSPGAVPYLGYRVVEYITVYEPMPRGRVIAEVGGYPISMTDFHSVFDRFDLEHYINDLGVKEVWFWNNGFDPNYPSYDPAIHDVNYFRTGWESNMSAVNGIDISNSDRFNGDLPVYDHSYIVYEQNLRRTQAEAVHNRGHQLEAMFSYINFLQDGNNDLFWKKFVGQDESSAFITGRCGWTHMPPNTTADYDYLNETLADSDIEDWNPDGTGTTQSVNVDTWGTLSYDWPGVADFPQKTESQWYLYWMQNMPGYGNEIPYGANYMTNWWQFVSHWDAALAAGLGLYGNTPSPGEPDLCCLDELQLSEITIPPGTYQASGIVSASGTVDDTGEVTFKSGEKIVLEADFTVPPGAQFSALIEDCAPPPLLRTADSPRISQVPNYQYQPHLRRPRLAPEIPEVRTGSRDIRIYPNPTTGQLNITAPSFPAGWIQIKITDPRGQPVQEISWHSNAENSMLQRSIDLGDLPVGMYFIVFRLPHDQFVRRVLLQN</sequence>